<organism evidence="2">
    <name type="scientific">bacterium 19PA01SH03</name>
    <dbReference type="NCBI Taxonomy" id="2920705"/>
    <lineage>
        <taxon>Bacteria</taxon>
    </lineage>
</organism>
<evidence type="ECO:0000313" key="2">
    <source>
        <dbReference type="EMBL" id="XAG22538.1"/>
    </source>
</evidence>
<gene>
    <name evidence="2" type="ORF">MRN70_03815</name>
</gene>
<dbReference type="AlphaFoldDB" id="A0AAU6SRI3"/>
<dbReference type="EMBL" id="CP095338">
    <property type="protein sequence ID" value="XAG22538.1"/>
    <property type="molecule type" value="Genomic_DNA"/>
</dbReference>
<dbReference type="NCBIfam" id="TIGR02532">
    <property type="entry name" value="IV_pilin_GFxxxE"/>
    <property type="match status" value="1"/>
</dbReference>
<keyword evidence="1" id="KW-1133">Transmembrane helix</keyword>
<sequence length="134" mass="15448">MGGMTLIELMIAVVIVGVLASIAYPTYSHYVKEGHRRQVMADMAKIQLYLEENYRHSEGYPIDEIFDNNSVCSFCDYDNERFELTIKSINDNRQYTIIAKPLLQRGQNTDTCRGKQYDQLELKSNGEALPRACW</sequence>
<dbReference type="SUPFAM" id="SSF54523">
    <property type="entry name" value="Pili subunits"/>
    <property type="match status" value="1"/>
</dbReference>
<dbReference type="Pfam" id="PF07963">
    <property type="entry name" value="N_methyl"/>
    <property type="match status" value="1"/>
</dbReference>
<dbReference type="Gene3D" id="3.30.700.10">
    <property type="entry name" value="Glycoprotein, Type 4 Pilin"/>
    <property type="match status" value="1"/>
</dbReference>
<dbReference type="InterPro" id="IPR031982">
    <property type="entry name" value="PilE-like"/>
</dbReference>
<accession>A0AAU6SRI3</accession>
<dbReference type="Pfam" id="PF16732">
    <property type="entry name" value="ComP_DUS"/>
    <property type="match status" value="1"/>
</dbReference>
<name>A0AAU6SRI3_UNCXX</name>
<keyword evidence="1" id="KW-0472">Membrane</keyword>
<protein>
    <submittedName>
        <fullName evidence="2">Type IV pilin protein</fullName>
    </submittedName>
</protein>
<dbReference type="InterPro" id="IPR012902">
    <property type="entry name" value="N_methyl_site"/>
</dbReference>
<dbReference type="PROSITE" id="PS00409">
    <property type="entry name" value="PROKAR_NTER_METHYL"/>
    <property type="match status" value="1"/>
</dbReference>
<reference evidence="2" key="1">
    <citation type="submission" date="2022-03" db="EMBL/GenBank/DDBJ databases">
        <title>Sea Food Isolates.</title>
        <authorList>
            <person name="Li c."/>
        </authorList>
    </citation>
    <scope>NUCLEOTIDE SEQUENCE</scope>
    <source>
        <strain evidence="2">19PA01SH03</strain>
    </source>
</reference>
<evidence type="ECO:0000256" key="1">
    <source>
        <dbReference type="SAM" id="Phobius"/>
    </source>
</evidence>
<keyword evidence="1" id="KW-0812">Transmembrane</keyword>
<proteinExistence type="predicted"/>
<dbReference type="GO" id="GO:0043683">
    <property type="term" value="P:type IV pilus assembly"/>
    <property type="evidence" value="ECO:0007669"/>
    <property type="project" value="InterPro"/>
</dbReference>
<feature type="transmembrane region" description="Helical" evidence="1">
    <location>
        <begin position="6"/>
        <end position="27"/>
    </location>
</feature>
<dbReference type="InterPro" id="IPR045584">
    <property type="entry name" value="Pilin-like"/>
</dbReference>